<keyword evidence="3 7" id="KW-1133">Transmembrane helix</keyword>
<protein>
    <recommendedName>
        <fullName evidence="8">Fatty acid hydroxylase domain-containing protein</fullName>
    </recommendedName>
</protein>
<feature type="transmembrane region" description="Helical" evidence="7">
    <location>
        <begin position="335"/>
        <end position="355"/>
    </location>
</feature>
<feature type="transmembrane region" description="Helical" evidence="7">
    <location>
        <begin position="14"/>
        <end position="34"/>
    </location>
</feature>
<keyword evidence="10" id="KW-1185">Reference proteome</keyword>
<dbReference type="STRING" id="1790137.AXE80_01975"/>
<evidence type="ECO:0000256" key="1">
    <source>
        <dbReference type="ARBA" id="ARBA00004127"/>
    </source>
</evidence>
<keyword evidence="4" id="KW-0560">Oxidoreductase</keyword>
<organism evidence="9 10">
    <name type="scientific">Wenyingzhuangia fucanilytica</name>
    <dbReference type="NCBI Taxonomy" id="1790137"/>
    <lineage>
        <taxon>Bacteria</taxon>
        <taxon>Pseudomonadati</taxon>
        <taxon>Bacteroidota</taxon>
        <taxon>Flavobacteriia</taxon>
        <taxon>Flavobacteriales</taxon>
        <taxon>Flavobacteriaceae</taxon>
        <taxon>Wenyingzhuangia</taxon>
    </lineage>
</organism>
<feature type="domain" description="Fatty acid hydroxylase" evidence="8">
    <location>
        <begin position="91"/>
        <end position="224"/>
    </location>
</feature>
<dbReference type="PANTHER" id="PTHR21624">
    <property type="entry name" value="STEROL DESATURASE-RELATED PROTEIN"/>
    <property type="match status" value="1"/>
</dbReference>
<feature type="transmembrane region" description="Helical" evidence="7">
    <location>
        <begin position="153"/>
        <end position="174"/>
    </location>
</feature>
<dbReference type="OrthoDB" id="9770329at2"/>
<dbReference type="Proteomes" id="UP000092967">
    <property type="component" value="Chromosome"/>
</dbReference>
<feature type="transmembrane region" description="Helical" evidence="7">
    <location>
        <begin position="87"/>
        <end position="107"/>
    </location>
</feature>
<dbReference type="RefSeq" id="WP_068824233.1">
    <property type="nucleotide sequence ID" value="NZ_CP014224.1"/>
</dbReference>
<proteinExistence type="predicted"/>
<dbReference type="GO" id="GO:0005506">
    <property type="term" value="F:iron ion binding"/>
    <property type="evidence" value="ECO:0007669"/>
    <property type="project" value="InterPro"/>
</dbReference>
<dbReference type="Pfam" id="PF04116">
    <property type="entry name" value="FA_hydroxylase"/>
    <property type="match status" value="1"/>
</dbReference>
<dbReference type="PANTHER" id="PTHR21624:SF1">
    <property type="entry name" value="ALKYLGLYCEROL MONOOXYGENASE"/>
    <property type="match status" value="1"/>
</dbReference>
<dbReference type="InterPro" id="IPR051689">
    <property type="entry name" value="Sterol_desaturase/TMEM195"/>
</dbReference>
<dbReference type="GO" id="GO:0016020">
    <property type="term" value="C:membrane"/>
    <property type="evidence" value="ECO:0007669"/>
    <property type="project" value="GOC"/>
</dbReference>
<evidence type="ECO:0000256" key="2">
    <source>
        <dbReference type="ARBA" id="ARBA00022692"/>
    </source>
</evidence>
<evidence type="ECO:0000256" key="3">
    <source>
        <dbReference type="ARBA" id="ARBA00022989"/>
    </source>
</evidence>
<gene>
    <name evidence="9" type="ORF">AXE80_01975</name>
</gene>
<sequence length="380" mass="44232">MKDEISLMPKSDNAVLFIVISVVMFVLATEYIVARRKGKKIFRFENTIANISMGIFDRIAGVFMVPIIFFFYHYLHEYFAIFEIPQTTSWFLVAVLVSDIVWYFYHLSGHRINLFWGSHIIHHQSEDYNYSVAFNLTPFQVFIRIMFWSIMPIIGFSAEVVLGTHAVLGLYQFLLHTPLIPKLGIIEEFMVTPSHHRVHHGSNPEYLDKNYGGIFIVWDRLFGTFKREDAEVKYGITMDINSRDFVTGVFHYYANLVHLMRQMPTVGGKLKVLFKGPDWVPTTGELEHLPLYVEKGSYQYKTYSLVEKISIIGNIVLVALVLCTMSYKITEIPKFGLEVMTFYMLVTLVSIGRMVEKQTVKYIEIFKYSIVILYLLYTFI</sequence>
<dbReference type="GO" id="GO:0006643">
    <property type="term" value="P:membrane lipid metabolic process"/>
    <property type="evidence" value="ECO:0007669"/>
    <property type="project" value="TreeGrafter"/>
</dbReference>
<accession>A0A1B1Y326</accession>
<feature type="transmembrane region" description="Helical" evidence="7">
    <location>
        <begin position="309"/>
        <end position="329"/>
    </location>
</feature>
<name>A0A1B1Y326_9FLAO</name>
<keyword evidence="6 7" id="KW-0472">Membrane</keyword>
<reference evidence="9 10" key="1">
    <citation type="submission" date="2016-02" db="EMBL/GenBank/DDBJ databases">
        <authorList>
            <person name="Wen L."/>
            <person name="He K."/>
            <person name="Yang H."/>
        </authorList>
    </citation>
    <scope>NUCLEOTIDE SEQUENCE [LARGE SCALE GENOMIC DNA]</scope>
    <source>
        <strain evidence="9 10">CZ1127</strain>
    </source>
</reference>
<evidence type="ECO:0000256" key="6">
    <source>
        <dbReference type="ARBA" id="ARBA00023136"/>
    </source>
</evidence>
<evidence type="ECO:0000313" key="10">
    <source>
        <dbReference type="Proteomes" id="UP000092967"/>
    </source>
</evidence>
<dbReference type="GO" id="GO:0050479">
    <property type="term" value="F:glyceryl-ether monooxygenase activity"/>
    <property type="evidence" value="ECO:0007669"/>
    <property type="project" value="TreeGrafter"/>
</dbReference>
<evidence type="ECO:0000256" key="4">
    <source>
        <dbReference type="ARBA" id="ARBA00023002"/>
    </source>
</evidence>
<dbReference type="KEGG" id="wfu:AXE80_01975"/>
<dbReference type="EMBL" id="CP014224">
    <property type="protein sequence ID" value="ANW95129.1"/>
    <property type="molecule type" value="Genomic_DNA"/>
</dbReference>
<dbReference type="AlphaFoldDB" id="A0A1B1Y326"/>
<keyword evidence="2 7" id="KW-0812">Transmembrane</keyword>
<dbReference type="GO" id="GO:0008610">
    <property type="term" value="P:lipid biosynthetic process"/>
    <property type="evidence" value="ECO:0007669"/>
    <property type="project" value="InterPro"/>
</dbReference>
<keyword evidence="5" id="KW-0443">Lipid metabolism</keyword>
<dbReference type="InterPro" id="IPR006694">
    <property type="entry name" value="Fatty_acid_hydroxylase"/>
</dbReference>
<comment type="subcellular location">
    <subcellularLocation>
        <location evidence="1">Endomembrane system</location>
        <topology evidence="1">Multi-pass membrane protein</topology>
    </subcellularLocation>
</comment>
<feature type="transmembrane region" description="Helical" evidence="7">
    <location>
        <begin position="55"/>
        <end position="75"/>
    </location>
</feature>
<evidence type="ECO:0000256" key="7">
    <source>
        <dbReference type="SAM" id="Phobius"/>
    </source>
</evidence>
<feature type="transmembrane region" description="Helical" evidence="7">
    <location>
        <begin position="128"/>
        <end position="147"/>
    </location>
</feature>
<evidence type="ECO:0000256" key="5">
    <source>
        <dbReference type="ARBA" id="ARBA00023098"/>
    </source>
</evidence>
<evidence type="ECO:0000259" key="8">
    <source>
        <dbReference type="Pfam" id="PF04116"/>
    </source>
</evidence>
<evidence type="ECO:0000313" key="9">
    <source>
        <dbReference type="EMBL" id="ANW95129.1"/>
    </source>
</evidence>
<dbReference type="GO" id="GO:0012505">
    <property type="term" value="C:endomembrane system"/>
    <property type="evidence" value="ECO:0007669"/>
    <property type="project" value="UniProtKB-SubCell"/>
</dbReference>